<dbReference type="Pfam" id="PF07751">
    <property type="entry name" value="Abi_2"/>
    <property type="match status" value="1"/>
</dbReference>
<sequence>MKMAEVATTIDEQIKLLKDRGMNIEDEVKARENLMDIGYFRLGFYWFPFEKTYPRKNKRDHNFKEGTKFDYAIKLYYFDFDLRNLILRYISRIEVNFRTTLIYKASNKYKEDPYWYINHKYVKSTFIDDNLFINAIADVSKEAVIKQDLKEHKRKYAPAWKLIENLTFGVVISLYDNLVDGGLKHEISKVYEIESPNQFSNYINTIRRLRNSCAHGKVLFDMNLPEAISSGPAGDLSTRKTMLFGAYQVFKYILNKVSSNRVNDMIMELKSSFNRTDYQDVKDVIYNNSGFRENNI</sequence>
<comment type="caution">
    <text evidence="1">The sequence shown here is derived from an EMBL/GenBank/DDBJ whole genome shotgun (WGS) entry which is preliminary data.</text>
</comment>
<proteinExistence type="predicted"/>
<organism evidence="1 2">
    <name type="scientific">Bacteroides cellulosilyticus</name>
    <dbReference type="NCBI Taxonomy" id="246787"/>
    <lineage>
        <taxon>Bacteria</taxon>
        <taxon>Pseudomonadati</taxon>
        <taxon>Bacteroidota</taxon>
        <taxon>Bacteroidia</taxon>
        <taxon>Bacteroidales</taxon>
        <taxon>Bacteroidaceae</taxon>
        <taxon>Bacteroides</taxon>
    </lineage>
</organism>
<dbReference type="AlphaFoldDB" id="A0A5M6A6F9"/>
<dbReference type="InterPro" id="IPR011664">
    <property type="entry name" value="Abi_system_AbiD/AbiF-like"/>
</dbReference>
<evidence type="ECO:0000313" key="1">
    <source>
        <dbReference type="EMBL" id="KAA5406737.1"/>
    </source>
</evidence>
<protein>
    <submittedName>
        <fullName evidence="1">Abi family protein</fullName>
    </submittedName>
</protein>
<reference evidence="1 2" key="1">
    <citation type="journal article" date="2019" name="Nat. Med.">
        <title>A library of human gut bacterial isolates paired with longitudinal multiomics data enables mechanistic microbiome research.</title>
        <authorList>
            <person name="Poyet M."/>
            <person name="Groussin M."/>
            <person name="Gibbons S.M."/>
            <person name="Avila-Pacheco J."/>
            <person name="Jiang X."/>
            <person name="Kearney S.M."/>
            <person name="Perrotta A.R."/>
            <person name="Berdy B."/>
            <person name="Zhao S."/>
            <person name="Lieberman T.D."/>
            <person name="Swanson P.K."/>
            <person name="Smith M."/>
            <person name="Roesemann S."/>
            <person name="Alexander J.E."/>
            <person name="Rich S.A."/>
            <person name="Livny J."/>
            <person name="Vlamakis H."/>
            <person name="Clish C."/>
            <person name="Bullock K."/>
            <person name="Deik A."/>
            <person name="Scott J."/>
            <person name="Pierce K.A."/>
            <person name="Xavier R.J."/>
            <person name="Alm E.J."/>
        </authorList>
    </citation>
    <scope>NUCLEOTIDE SEQUENCE [LARGE SCALE GENOMIC DNA]</scope>
    <source>
        <strain evidence="1 2">BIOML-A7</strain>
    </source>
</reference>
<dbReference type="EMBL" id="VVYW01000014">
    <property type="protein sequence ID" value="KAA5406737.1"/>
    <property type="molecule type" value="Genomic_DNA"/>
</dbReference>
<dbReference type="Proteomes" id="UP000325055">
    <property type="component" value="Unassembled WGS sequence"/>
</dbReference>
<accession>A0A5M6A6F9</accession>
<evidence type="ECO:0000313" key="2">
    <source>
        <dbReference type="Proteomes" id="UP000325055"/>
    </source>
</evidence>
<gene>
    <name evidence="1" type="ORF">F2Y86_17250</name>
</gene>
<name>A0A5M6A6F9_9BACE</name>